<keyword evidence="7 8" id="KW-0998">Cell outer membrane</keyword>
<evidence type="ECO:0000256" key="8">
    <source>
        <dbReference type="PROSITE-ProRule" id="PRU01360"/>
    </source>
</evidence>
<evidence type="ECO:0000256" key="4">
    <source>
        <dbReference type="ARBA" id="ARBA00022692"/>
    </source>
</evidence>
<keyword evidence="9" id="KW-0732">Signal</keyword>
<evidence type="ECO:0000256" key="2">
    <source>
        <dbReference type="ARBA" id="ARBA00022448"/>
    </source>
</evidence>
<dbReference type="Gene3D" id="2.170.130.10">
    <property type="entry name" value="TonB-dependent receptor, plug domain"/>
    <property type="match status" value="1"/>
</dbReference>
<dbReference type="InterPro" id="IPR008969">
    <property type="entry name" value="CarboxyPept-like_regulatory"/>
</dbReference>
<dbReference type="InterPro" id="IPR037066">
    <property type="entry name" value="Plug_dom_sf"/>
</dbReference>
<dbReference type="InterPro" id="IPR039426">
    <property type="entry name" value="TonB-dep_rcpt-like"/>
</dbReference>
<dbReference type="GO" id="GO:0015344">
    <property type="term" value="F:siderophore uptake transmembrane transporter activity"/>
    <property type="evidence" value="ECO:0007669"/>
    <property type="project" value="TreeGrafter"/>
</dbReference>
<sequence>MSSHVRLARAWCVLLLLLGSSAWAQGTAVITGKIINSADKKPLQDAVVTVTSPSLQGEQTVLSDASGQYRIPQLPSGNYTIRVDADGFRPYSRGDIQLRIDRTIRFNVEMLPEGGLSEDITVTAAPPTVDVASSASGLNIDAAILRNLAVSRPGSKGSASRSFESLAEMAPGAQEDTYGVSINGGTSPENQFVVDGLSVNDPAVGTIGTPLSVEFVKEVNVITGGYMPEYGRSTGGVMNVVTKSGSNEFHGSVFGNFAPGFLQSAGPAIQQAGSVISAQGTPWNQGDFGFEVGGPILKDKLWFYAGAAPSFTRIQVSRQLSTLDICTAVDAANGCSAVGAARIDPETRFQVATPIPGARTDRFADERTVQYIGKLTYLFNPDHNLSLSVYGTPTWSGGEGRYSFSRDGAPEVCSGLSCTAYVQGAYEAIATRRTGGAMDIVAKQTSSFFDKKLLLDATVGWHHQNASILPSDGSGLGTGQGLSAQSNIAWRRTRSVSGGRTVRDYHSITEFEQLADPSVCDSPAGMPADMSATRCPVASYASGGPGTISMSELDRYQGKAVGTFLLEALGHHVIKAGFDAEGASFYNKRARTGGAPWQECTSGACFFTLNQYGYLSGPDTIVPLPFKEGTTASATVGGFVQDSWSIMDKVTVNVGVRYDTQTIWGLDGKMGLNLPNQWSPRVGVIYDFTQQGRSKLYANYARFYENVPLDMADLSFPQQQLLTATYNAPRCDPRDPADLVEGGDCNVNSNRQAIGNPENPNQFWGGEGGDRVSVDPNIRAQSSDEFVLGAEYEVLLGRVGLQYTRRYLNDVIEDMSRDDGTTFFLGNPGKGFATDFPLARRDYDAVNAYYTKSFSDGWLAQVSYTWSSLRGNYSGLFRADTGQISPNLTRDFDLKSLTINRDGPLPGDRTHAIKIFGAKEFRLAKDLSLDIGGGWRSRSGAPLNYLGFHPRRSGAETFILPRGSAGRLPWVHNTDGHLGVTKKLAGNYALSLSLDVFNIFNFQEVTARDQVFTTTRVHPIEVNGKPADLEACRTDSPSPDCRVYVTTAPLDSPQAITNADINPNFKKPIAYQAPRSIRFGMKLSF</sequence>
<feature type="domain" description="TonB-dependent transporter Oar-like beta-barrel" evidence="11">
    <location>
        <begin position="241"/>
        <end position="362"/>
    </location>
</feature>
<accession>A0A084SEG4</accession>
<keyword evidence="3 8" id="KW-1134">Transmembrane beta strand</keyword>
<protein>
    <submittedName>
        <fullName evidence="12">TonB-dependent receptor</fullName>
    </submittedName>
</protein>
<dbReference type="GO" id="GO:0009279">
    <property type="term" value="C:cell outer membrane"/>
    <property type="evidence" value="ECO:0007669"/>
    <property type="project" value="UniProtKB-SubCell"/>
</dbReference>
<dbReference type="Pfam" id="PF13620">
    <property type="entry name" value="CarboxypepD_reg"/>
    <property type="match status" value="1"/>
</dbReference>
<dbReference type="InterPro" id="IPR036942">
    <property type="entry name" value="Beta-barrel_TonB_sf"/>
</dbReference>
<dbReference type="PROSITE" id="PS52016">
    <property type="entry name" value="TONB_DEPENDENT_REC_3"/>
    <property type="match status" value="1"/>
</dbReference>
<evidence type="ECO:0000256" key="5">
    <source>
        <dbReference type="ARBA" id="ARBA00023077"/>
    </source>
</evidence>
<keyword evidence="6 8" id="KW-0472">Membrane</keyword>
<reference evidence="12 13" key="1">
    <citation type="submission" date="2014-07" db="EMBL/GenBank/DDBJ databases">
        <title>Draft Genome Sequence of Gephyronic Acid Producer, Cystobacter violaceus Strain Cb vi76.</title>
        <authorList>
            <person name="Stevens D.C."/>
            <person name="Young J."/>
            <person name="Carmichael R."/>
            <person name="Tan J."/>
            <person name="Taylor R.E."/>
        </authorList>
    </citation>
    <scope>NUCLEOTIDE SEQUENCE [LARGE SCALE GENOMIC DNA]</scope>
    <source>
        <strain evidence="12 13">Cb vi76</strain>
    </source>
</reference>
<feature type="chain" id="PRO_5001781393" evidence="9">
    <location>
        <begin position="25"/>
        <end position="1085"/>
    </location>
</feature>
<evidence type="ECO:0000256" key="7">
    <source>
        <dbReference type="ARBA" id="ARBA00023237"/>
    </source>
</evidence>
<dbReference type="Pfam" id="PF00593">
    <property type="entry name" value="TonB_dep_Rec_b-barrel"/>
    <property type="match status" value="1"/>
</dbReference>
<comment type="caution">
    <text evidence="12">The sequence shown here is derived from an EMBL/GenBank/DDBJ whole genome shotgun (WGS) entry which is preliminary data.</text>
</comment>
<keyword evidence="12" id="KW-0675">Receptor</keyword>
<evidence type="ECO:0000313" key="12">
    <source>
        <dbReference type="EMBL" id="KFA86849.1"/>
    </source>
</evidence>
<proteinExistence type="inferred from homology"/>
<keyword evidence="2 8" id="KW-0813">Transport</keyword>
<dbReference type="AlphaFoldDB" id="A0A084SEG4"/>
<dbReference type="PANTHER" id="PTHR30069:SF46">
    <property type="entry name" value="OAR PROTEIN"/>
    <property type="match status" value="1"/>
</dbReference>
<feature type="signal peptide" evidence="9">
    <location>
        <begin position="1"/>
        <end position="24"/>
    </location>
</feature>
<evidence type="ECO:0000259" key="10">
    <source>
        <dbReference type="Pfam" id="PF00593"/>
    </source>
</evidence>
<dbReference type="Gene3D" id="2.40.170.20">
    <property type="entry name" value="TonB-dependent receptor, beta-barrel domain"/>
    <property type="match status" value="1"/>
</dbReference>
<evidence type="ECO:0000313" key="13">
    <source>
        <dbReference type="Proteomes" id="UP000028547"/>
    </source>
</evidence>
<dbReference type="Proteomes" id="UP000028547">
    <property type="component" value="Unassembled WGS sequence"/>
</dbReference>
<name>A0A084SEG4_9BACT</name>
<dbReference type="SUPFAM" id="SSF49464">
    <property type="entry name" value="Carboxypeptidase regulatory domain-like"/>
    <property type="match status" value="1"/>
</dbReference>
<keyword evidence="5" id="KW-0798">TonB box</keyword>
<dbReference type="RefSeq" id="WP_043414288.1">
    <property type="nucleotide sequence ID" value="NZ_JPMI01000423.1"/>
</dbReference>
<keyword evidence="4 8" id="KW-0812">Transmembrane</keyword>
<gene>
    <name evidence="12" type="ORF">Q664_51645</name>
</gene>
<feature type="domain" description="TonB-dependent receptor-like beta-barrel" evidence="10">
    <location>
        <begin position="595"/>
        <end position="999"/>
    </location>
</feature>
<dbReference type="PANTHER" id="PTHR30069">
    <property type="entry name" value="TONB-DEPENDENT OUTER MEMBRANE RECEPTOR"/>
    <property type="match status" value="1"/>
</dbReference>
<evidence type="ECO:0000259" key="11">
    <source>
        <dbReference type="Pfam" id="PF25183"/>
    </source>
</evidence>
<evidence type="ECO:0000256" key="9">
    <source>
        <dbReference type="SAM" id="SignalP"/>
    </source>
</evidence>
<dbReference type="InterPro" id="IPR057601">
    <property type="entry name" value="Oar-like_b-barrel"/>
</dbReference>
<evidence type="ECO:0000256" key="1">
    <source>
        <dbReference type="ARBA" id="ARBA00004571"/>
    </source>
</evidence>
<organism evidence="12 13">
    <name type="scientific">Archangium violaceum Cb vi76</name>
    <dbReference type="NCBI Taxonomy" id="1406225"/>
    <lineage>
        <taxon>Bacteria</taxon>
        <taxon>Pseudomonadati</taxon>
        <taxon>Myxococcota</taxon>
        <taxon>Myxococcia</taxon>
        <taxon>Myxococcales</taxon>
        <taxon>Cystobacterineae</taxon>
        <taxon>Archangiaceae</taxon>
        <taxon>Archangium</taxon>
    </lineage>
</organism>
<evidence type="ECO:0000256" key="3">
    <source>
        <dbReference type="ARBA" id="ARBA00022452"/>
    </source>
</evidence>
<dbReference type="SUPFAM" id="SSF56935">
    <property type="entry name" value="Porins"/>
    <property type="match status" value="1"/>
</dbReference>
<evidence type="ECO:0000256" key="6">
    <source>
        <dbReference type="ARBA" id="ARBA00023136"/>
    </source>
</evidence>
<dbReference type="InterPro" id="IPR000531">
    <property type="entry name" value="Beta-barrel_TonB"/>
</dbReference>
<comment type="similarity">
    <text evidence="8">Belongs to the TonB-dependent receptor family.</text>
</comment>
<dbReference type="Pfam" id="PF25183">
    <property type="entry name" value="OMP_b-brl_4"/>
    <property type="match status" value="1"/>
</dbReference>
<dbReference type="EMBL" id="JPMI01000423">
    <property type="protein sequence ID" value="KFA86849.1"/>
    <property type="molecule type" value="Genomic_DNA"/>
</dbReference>
<comment type="subcellular location">
    <subcellularLocation>
        <location evidence="1 8">Cell outer membrane</location>
        <topology evidence="1 8">Multi-pass membrane protein</topology>
    </subcellularLocation>
</comment>
<dbReference type="GO" id="GO:0044718">
    <property type="term" value="P:siderophore transmembrane transport"/>
    <property type="evidence" value="ECO:0007669"/>
    <property type="project" value="TreeGrafter"/>
</dbReference>
<dbReference type="Gene3D" id="2.60.40.1120">
    <property type="entry name" value="Carboxypeptidase-like, regulatory domain"/>
    <property type="match status" value="1"/>
</dbReference>